<dbReference type="EMBL" id="CCKQ01006818">
    <property type="protein sequence ID" value="CDW78155.1"/>
    <property type="molecule type" value="Genomic_DNA"/>
</dbReference>
<keyword evidence="4" id="KW-1185">Reference proteome</keyword>
<proteinExistence type="predicted"/>
<dbReference type="Pfam" id="PF05018">
    <property type="entry name" value="CFA20_dom"/>
    <property type="match status" value="1"/>
</dbReference>
<evidence type="ECO:0000256" key="1">
    <source>
        <dbReference type="SAM" id="MobiDB-lite"/>
    </source>
</evidence>
<feature type="compositionally biased region" description="Polar residues" evidence="1">
    <location>
        <begin position="279"/>
        <end position="303"/>
    </location>
</feature>
<feature type="region of interest" description="Disordered" evidence="1">
    <location>
        <begin position="390"/>
        <end position="410"/>
    </location>
</feature>
<feature type="region of interest" description="Disordered" evidence="1">
    <location>
        <begin position="512"/>
        <end position="574"/>
    </location>
</feature>
<feature type="compositionally biased region" description="Acidic residues" evidence="1">
    <location>
        <begin position="559"/>
        <end position="571"/>
    </location>
</feature>
<protein>
    <recommendedName>
        <fullName evidence="2">CFA20 domain-containing protein</fullName>
    </recommendedName>
</protein>
<accession>A0A078A7C8</accession>
<feature type="compositionally biased region" description="Polar residues" evidence="1">
    <location>
        <begin position="528"/>
        <end position="537"/>
    </location>
</feature>
<feature type="compositionally biased region" description="Acidic residues" evidence="1">
    <location>
        <begin position="609"/>
        <end position="644"/>
    </location>
</feature>
<evidence type="ECO:0000313" key="4">
    <source>
        <dbReference type="Proteomes" id="UP000039865"/>
    </source>
</evidence>
<gene>
    <name evidence="3" type="primary">Contig17743.g18871</name>
    <name evidence="3" type="ORF">STYLEM_7128</name>
</gene>
<feature type="compositionally biased region" description="Polar residues" evidence="1">
    <location>
        <begin position="391"/>
        <end position="410"/>
    </location>
</feature>
<organism evidence="3 4">
    <name type="scientific">Stylonychia lemnae</name>
    <name type="common">Ciliate</name>
    <dbReference type="NCBI Taxonomy" id="5949"/>
    <lineage>
        <taxon>Eukaryota</taxon>
        <taxon>Sar</taxon>
        <taxon>Alveolata</taxon>
        <taxon>Ciliophora</taxon>
        <taxon>Intramacronucleata</taxon>
        <taxon>Spirotrichea</taxon>
        <taxon>Stichotrichia</taxon>
        <taxon>Sporadotrichida</taxon>
        <taxon>Oxytrichidae</taxon>
        <taxon>Stylonychinae</taxon>
        <taxon>Stylonychia</taxon>
    </lineage>
</organism>
<evidence type="ECO:0000259" key="2">
    <source>
        <dbReference type="Pfam" id="PF05018"/>
    </source>
</evidence>
<dbReference type="Proteomes" id="UP000039865">
    <property type="component" value="Unassembled WGS sequence"/>
</dbReference>
<feature type="compositionally biased region" description="Basic residues" evidence="1">
    <location>
        <begin position="513"/>
        <end position="523"/>
    </location>
</feature>
<dbReference type="AlphaFoldDB" id="A0A078A7C8"/>
<dbReference type="InterPro" id="IPR007714">
    <property type="entry name" value="CFA20_dom"/>
</dbReference>
<feature type="compositionally biased region" description="Acidic residues" evidence="1">
    <location>
        <begin position="654"/>
        <end position="703"/>
    </location>
</feature>
<dbReference type="InterPro" id="IPR040441">
    <property type="entry name" value="CFA20/CFAP20DC"/>
</dbReference>
<dbReference type="PANTHER" id="PTHR12458">
    <property type="entry name" value="ORF PROTEIN"/>
    <property type="match status" value="1"/>
</dbReference>
<dbReference type="OrthoDB" id="10261083at2759"/>
<feature type="region of interest" description="Disordered" evidence="1">
    <location>
        <begin position="586"/>
        <end position="703"/>
    </location>
</feature>
<reference evidence="3 4" key="1">
    <citation type="submission" date="2014-06" db="EMBL/GenBank/DDBJ databases">
        <authorList>
            <person name="Swart Estienne"/>
        </authorList>
    </citation>
    <scope>NUCLEOTIDE SEQUENCE [LARGE SCALE GENOMIC DNA]</scope>
    <source>
        <strain evidence="3 4">130c</strain>
    </source>
</reference>
<name>A0A078A7C8_STYLE</name>
<feature type="domain" description="CFA20" evidence="2">
    <location>
        <begin position="4"/>
        <end position="166"/>
    </location>
</feature>
<dbReference type="InParanoid" id="A0A078A7C8"/>
<feature type="compositionally biased region" description="Basic residues" evidence="1">
    <location>
        <begin position="538"/>
        <end position="548"/>
    </location>
</feature>
<feature type="region of interest" description="Disordered" evidence="1">
    <location>
        <begin position="275"/>
        <end position="330"/>
    </location>
</feature>
<evidence type="ECO:0000313" key="3">
    <source>
        <dbReference type="EMBL" id="CDW78155.1"/>
    </source>
</evidence>
<sequence length="703" mass="80928">MVILTIDNLIGKETLNNWSFQGSVKKAYDKSCKSFILLFDHATKAQIPSDPRQAELYLVQPYLMLQLMITDKKLFHIEVTVTDQQKTKRRLIFAAGSAYSYSKDNIIKQPLHARIPCDMIREGVWINLQIDIQSFVEVCFGQMNFRSVDAIMIAGACRLRKVMTMKTQIIDNTSLWLEREYGQEISQEYEQQFGAVDFSAEELAGNMNFTNGVDFINQVISFDKILFWGYLMENIIQVGNGVDKKYKKKPNIAFGSRVTEKPILEEQQKVKNALGQAKNIKQNSSQERSEQYTSTASPSQYQRSVAPLRGTGQGSDNSNPRKGRYLNQDISNVDYELPQLAGGGRSMEYQQYQTPLHHKSMISHNTRSQDDDSNVDFTQYKLTTMKKTRNMQDNSAGRGNAAPSNYQTPPKRQFIPTSLKQNYSQHIPNKRIGVNQFDDHYLNEKIKYLQNQRQIIHQLADKYGIQNNVKVEQLSLIKNVIGAHHRHDQASYLSQDPKERIKEYHQQVNERRRQIHQKAKEKRKNNPDNETLEQIKSNNKKGKPRKNRVINQTQAQIDEQQENEEEQEDGDDINKEETIQAKKAKIQNINNEDGNVDGWDNENQKDDYGNEDYGDEKDEGQGNDDNANEENPMDNEEYGEEEDQKEIGNKDADDYGVEQDEDAEEKEEEAGVGNDEKEEIGANEDYGEEEVEGQGDEAEEDEY</sequence>